<accession>A0A391NUL4</accession>
<protein>
    <recommendedName>
        <fullName evidence="4">Kelch-type beta propeller</fullName>
    </recommendedName>
</protein>
<proteinExistence type="predicted"/>
<evidence type="ECO:0000256" key="1">
    <source>
        <dbReference type="SAM" id="MobiDB-lite"/>
    </source>
</evidence>
<feature type="region of interest" description="Disordered" evidence="1">
    <location>
        <begin position="325"/>
        <end position="349"/>
    </location>
</feature>
<reference evidence="2 3" key="1">
    <citation type="journal article" date="2018" name="PLoS ONE">
        <title>The draft genome of Kipferlia bialata reveals reductive genome evolution in fornicate parasites.</title>
        <authorList>
            <person name="Tanifuji G."/>
            <person name="Takabayashi S."/>
            <person name="Kume K."/>
            <person name="Takagi M."/>
            <person name="Nakayama T."/>
            <person name="Kamikawa R."/>
            <person name="Inagaki Y."/>
            <person name="Hashimoto T."/>
        </authorList>
    </citation>
    <scope>NUCLEOTIDE SEQUENCE [LARGE SCALE GENOMIC DNA]</scope>
    <source>
        <strain evidence="2">NY0173</strain>
    </source>
</reference>
<dbReference type="EMBL" id="BDIP01001722">
    <property type="protein sequence ID" value="GCA62918.1"/>
    <property type="molecule type" value="Genomic_DNA"/>
</dbReference>
<organism evidence="2 3">
    <name type="scientific">Kipferlia bialata</name>
    <dbReference type="NCBI Taxonomy" id="797122"/>
    <lineage>
        <taxon>Eukaryota</taxon>
        <taxon>Metamonada</taxon>
        <taxon>Carpediemonas-like organisms</taxon>
        <taxon>Kipferlia</taxon>
    </lineage>
</organism>
<evidence type="ECO:0000313" key="2">
    <source>
        <dbReference type="EMBL" id="GCA62918.1"/>
    </source>
</evidence>
<dbReference type="InterPro" id="IPR015915">
    <property type="entry name" value="Kelch-typ_b-propeller"/>
</dbReference>
<evidence type="ECO:0000313" key="3">
    <source>
        <dbReference type="Proteomes" id="UP000265618"/>
    </source>
</evidence>
<dbReference type="SUPFAM" id="SSF117281">
    <property type="entry name" value="Kelch motif"/>
    <property type="match status" value="1"/>
</dbReference>
<keyword evidence="3" id="KW-1185">Reference proteome</keyword>
<gene>
    <name evidence="2" type="ORF">KIPB_006612</name>
</gene>
<dbReference type="Gene3D" id="2.120.10.80">
    <property type="entry name" value="Kelch-type beta propeller"/>
    <property type="match status" value="1"/>
</dbReference>
<dbReference type="Proteomes" id="UP000265618">
    <property type="component" value="Unassembled WGS sequence"/>
</dbReference>
<sequence length="349" mass="39071">MLISSGYLVPGVYVSGHFSIISVFTDRAVNREDINGPWDDRTVEQITLVRVSDCVVAVGIECCPETKVDSVVMAVYSIATAEWEDVPIGAAWPPVRYHPVVFGLGGAVVLTGGVRDSSDDKEASDPDTDPDTDLCDTWEWSLATREWSRTEDCPISLMAHDSSGTVVSDTYHVYCLEDPTHLQFSNGKWQSEYDPYTWEPFNDNGEICRRMGVPLLGHHQLDITQVGDGDYPDLSPPKCWLRDYVSMDLVRLTPLPLAPYDLKDRRNMYMMMLGLTTLLIDCGRYSLLVDIDPHYLSPECHTSMLGVLTNDAACVIEYQWESSDVRAGEEEEEEEGFKVPSHTPTRTVT</sequence>
<dbReference type="AlphaFoldDB" id="A0A391NUL4"/>
<name>A0A391NUL4_9EUKA</name>
<evidence type="ECO:0008006" key="4">
    <source>
        <dbReference type="Google" id="ProtNLM"/>
    </source>
</evidence>
<comment type="caution">
    <text evidence="2">The sequence shown here is derived from an EMBL/GenBank/DDBJ whole genome shotgun (WGS) entry which is preliminary data.</text>
</comment>